<evidence type="ECO:0000313" key="4">
    <source>
        <dbReference type="EMBL" id="EEQ29897.1"/>
    </source>
</evidence>
<dbReference type="STRING" id="554155.C5FGL2"/>
<dbReference type="InterPro" id="IPR014048">
    <property type="entry name" value="MethylDNA_cys_MeTrfase_DNA-bd"/>
</dbReference>
<evidence type="ECO:0000313" key="5">
    <source>
        <dbReference type="Proteomes" id="UP000002035"/>
    </source>
</evidence>
<dbReference type="PANTHER" id="PTHR42942">
    <property type="entry name" value="6-O-METHYLGUANINE DNA METHYLTRANSFERASE"/>
    <property type="match status" value="1"/>
</dbReference>
<dbReference type="InterPro" id="IPR036217">
    <property type="entry name" value="MethylDNA_cys_MeTrfase_DNAb"/>
</dbReference>
<dbReference type="HOGENOM" id="CLU_000445_52_5_1"/>
<feature type="domain" description="Methylated-DNA-[protein]-cysteine S-methyltransferase DNA binding" evidence="3">
    <location>
        <begin position="11"/>
        <end position="97"/>
    </location>
</feature>
<dbReference type="CDD" id="cd06445">
    <property type="entry name" value="ATase"/>
    <property type="match status" value="1"/>
</dbReference>
<dbReference type="eggNOG" id="KOG4062">
    <property type="taxonomic scope" value="Eukaryota"/>
</dbReference>
<evidence type="ECO:0000256" key="2">
    <source>
        <dbReference type="SAM" id="MobiDB-lite"/>
    </source>
</evidence>
<accession>C5FGL2</accession>
<keyword evidence="5" id="KW-1185">Reference proteome</keyword>
<gene>
    <name evidence="4" type="ORF">MCYG_02716</name>
</gene>
<dbReference type="EMBL" id="DS995702">
    <property type="protein sequence ID" value="EEQ29897.1"/>
    <property type="molecule type" value="Genomic_DNA"/>
</dbReference>
<dbReference type="PANTHER" id="PTHR42942:SF1">
    <property type="entry name" value="ALKYLTRANSFERASE-LIKE PROTEIN 1"/>
    <property type="match status" value="1"/>
</dbReference>
<name>C5FGL2_ARTOC</name>
<dbReference type="OrthoDB" id="2548197at2759"/>
<evidence type="ECO:0000259" key="3">
    <source>
        <dbReference type="Pfam" id="PF01035"/>
    </source>
</evidence>
<dbReference type="Pfam" id="PF01035">
    <property type="entry name" value="DNA_binding_1"/>
    <property type="match status" value="1"/>
</dbReference>
<dbReference type="VEuPathDB" id="FungiDB:MCYG_02716"/>
<dbReference type="InterPro" id="IPR052520">
    <property type="entry name" value="ATL_DNA_repair"/>
</dbReference>
<evidence type="ECO:0000256" key="1">
    <source>
        <dbReference type="ARBA" id="ARBA00022763"/>
    </source>
</evidence>
<organism evidence="4 5">
    <name type="scientific">Arthroderma otae (strain ATCC MYA-4605 / CBS 113480)</name>
    <name type="common">Microsporum canis</name>
    <dbReference type="NCBI Taxonomy" id="554155"/>
    <lineage>
        <taxon>Eukaryota</taxon>
        <taxon>Fungi</taxon>
        <taxon>Dikarya</taxon>
        <taxon>Ascomycota</taxon>
        <taxon>Pezizomycotina</taxon>
        <taxon>Eurotiomycetes</taxon>
        <taxon>Eurotiomycetidae</taxon>
        <taxon>Onygenales</taxon>
        <taxon>Arthrodermataceae</taxon>
        <taxon>Microsporum</taxon>
    </lineage>
</organism>
<feature type="compositionally biased region" description="Acidic residues" evidence="2">
    <location>
        <begin position="124"/>
        <end position="133"/>
    </location>
</feature>
<protein>
    <submittedName>
        <fullName evidence="4">MGMT family protein</fullName>
    </submittedName>
</protein>
<dbReference type="Proteomes" id="UP000002035">
    <property type="component" value="Unassembled WGS sequence"/>
</dbReference>
<dbReference type="GO" id="GO:0006281">
    <property type="term" value="P:DNA repair"/>
    <property type="evidence" value="ECO:0007669"/>
    <property type="project" value="InterPro"/>
</dbReference>
<feature type="region of interest" description="Disordered" evidence="2">
    <location>
        <begin position="119"/>
        <end position="140"/>
    </location>
</feature>
<dbReference type="InterPro" id="IPR036388">
    <property type="entry name" value="WH-like_DNA-bd_sf"/>
</dbReference>
<dbReference type="RefSeq" id="XP_002849782.1">
    <property type="nucleotide sequence ID" value="XM_002849736.1"/>
</dbReference>
<proteinExistence type="predicted"/>
<sequence>MARTDEAEWWFNAVYEAIQQIPYGKVTSYGHIARLLGCPQRSRQVGICLKHLPSSPDEFYNNDNVPWQRVINSKGMISHRGPGSAARQAAALEQEGVSVRSDGMNEFYVDMAQFGWFPDRLPNEDDEDGDLDADGLGNRG</sequence>
<dbReference type="GO" id="GO:0003824">
    <property type="term" value="F:catalytic activity"/>
    <property type="evidence" value="ECO:0007669"/>
    <property type="project" value="InterPro"/>
</dbReference>
<dbReference type="OMA" id="DEAEWWF"/>
<dbReference type="SUPFAM" id="SSF46767">
    <property type="entry name" value="Methylated DNA-protein cysteine methyltransferase, C-terminal domain"/>
    <property type="match status" value="1"/>
</dbReference>
<keyword evidence="1" id="KW-0227">DNA damage</keyword>
<dbReference type="AlphaFoldDB" id="C5FGL2"/>
<reference evidence="5" key="1">
    <citation type="journal article" date="2012" name="MBio">
        <title>Comparative genome analysis of Trichophyton rubrum and related dermatophytes reveals candidate genes involved in infection.</title>
        <authorList>
            <person name="Martinez D.A."/>
            <person name="Oliver B.G."/>
            <person name="Graeser Y."/>
            <person name="Goldberg J.M."/>
            <person name="Li W."/>
            <person name="Martinez-Rossi N.M."/>
            <person name="Monod M."/>
            <person name="Shelest E."/>
            <person name="Barton R.C."/>
            <person name="Birch E."/>
            <person name="Brakhage A.A."/>
            <person name="Chen Z."/>
            <person name="Gurr S.J."/>
            <person name="Heiman D."/>
            <person name="Heitman J."/>
            <person name="Kosti I."/>
            <person name="Rossi A."/>
            <person name="Saif S."/>
            <person name="Samalova M."/>
            <person name="Saunders C.W."/>
            <person name="Shea T."/>
            <person name="Summerbell R.C."/>
            <person name="Xu J."/>
            <person name="Young S."/>
            <person name="Zeng Q."/>
            <person name="Birren B.W."/>
            <person name="Cuomo C.A."/>
            <person name="White T.C."/>
        </authorList>
    </citation>
    <scope>NUCLEOTIDE SEQUENCE [LARGE SCALE GENOMIC DNA]</scope>
    <source>
        <strain evidence="5">ATCC MYA-4605 / CBS 113480</strain>
    </source>
</reference>
<dbReference type="GeneID" id="9222912"/>
<dbReference type="Gene3D" id="1.10.10.10">
    <property type="entry name" value="Winged helix-like DNA-binding domain superfamily/Winged helix DNA-binding domain"/>
    <property type="match status" value="1"/>
</dbReference>